<comment type="caution">
    <text evidence="8">The sequence shown here is derived from an EMBL/GenBank/DDBJ whole genome shotgun (WGS) entry which is preliminary data.</text>
</comment>
<dbReference type="InterPro" id="IPR005828">
    <property type="entry name" value="MFS_sugar_transport-like"/>
</dbReference>
<evidence type="ECO:0000256" key="5">
    <source>
        <dbReference type="SAM" id="MobiDB-lite"/>
    </source>
</evidence>
<proteinExistence type="predicted"/>
<feature type="transmembrane region" description="Helical" evidence="6">
    <location>
        <begin position="178"/>
        <end position="196"/>
    </location>
</feature>
<evidence type="ECO:0000313" key="8">
    <source>
        <dbReference type="EMBL" id="CAK0780843.1"/>
    </source>
</evidence>
<gene>
    <name evidence="8" type="ORF">CVIRNUC_005194</name>
</gene>
<accession>A0AAV1I5D2</accession>
<dbReference type="EMBL" id="CAUYUE010000006">
    <property type="protein sequence ID" value="CAK0780843.1"/>
    <property type="molecule type" value="Genomic_DNA"/>
</dbReference>
<evidence type="ECO:0000259" key="7">
    <source>
        <dbReference type="PROSITE" id="PS50850"/>
    </source>
</evidence>
<dbReference type="SUPFAM" id="SSF103473">
    <property type="entry name" value="MFS general substrate transporter"/>
    <property type="match status" value="1"/>
</dbReference>
<sequence length="288" mass="31192">MESHVKLLYIEEGPAQRLAAQQGPVMTDYSNDNKPRPLDLEGGPLSSEPAKPKAAGKADGSVPLFDRASMVGTVLESYEDPDIPFLWFHSCGEAFRWFTEWAIPGLGMFCEAYFIFSIGNIRPLLVSEFPECWKSYAECTKTLTEAPDYTQIIGIILGMCLLGAIGDRIGRKRGSMTTACIMIVGAVMLTVMNGATSRGFTVMYMISQFVFGFGVGGEYPMAAGSAAERAEAGGAAMAKKRGREVVLTFSMQGIGNFVNTGVLIVLLVIFQCAIPDSSNELHPYSPHL</sequence>
<dbReference type="AlphaFoldDB" id="A0AAV1I5D2"/>
<feature type="transmembrane region" description="Helical" evidence="6">
    <location>
        <begin position="245"/>
        <end position="270"/>
    </location>
</feature>
<feature type="transmembrane region" description="Helical" evidence="6">
    <location>
        <begin position="202"/>
        <end position="224"/>
    </location>
</feature>
<organism evidence="8 9">
    <name type="scientific">Coccomyxa viridis</name>
    <dbReference type="NCBI Taxonomy" id="1274662"/>
    <lineage>
        <taxon>Eukaryota</taxon>
        <taxon>Viridiplantae</taxon>
        <taxon>Chlorophyta</taxon>
        <taxon>core chlorophytes</taxon>
        <taxon>Trebouxiophyceae</taxon>
        <taxon>Trebouxiophyceae incertae sedis</taxon>
        <taxon>Coccomyxaceae</taxon>
        <taxon>Coccomyxa</taxon>
    </lineage>
</organism>
<dbReference type="GO" id="GO:0022857">
    <property type="term" value="F:transmembrane transporter activity"/>
    <property type="evidence" value="ECO:0007669"/>
    <property type="project" value="InterPro"/>
</dbReference>
<evidence type="ECO:0000256" key="1">
    <source>
        <dbReference type="ARBA" id="ARBA00004141"/>
    </source>
</evidence>
<keyword evidence="4 6" id="KW-0472">Membrane</keyword>
<dbReference type="Gene3D" id="1.20.1250.20">
    <property type="entry name" value="MFS general substrate transporter like domains"/>
    <property type="match status" value="1"/>
</dbReference>
<reference evidence="8 9" key="1">
    <citation type="submission" date="2023-10" db="EMBL/GenBank/DDBJ databases">
        <authorList>
            <person name="Maclean D."/>
            <person name="Macfadyen A."/>
        </authorList>
    </citation>
    <scope>NUCLEOTIDE SEQUENCE [LARGE SCALE GENOMIC DNA]</scope>
</reference>
<dbReference type="Proteomes" id="UP001314263">
    <property type="component" value="Unassembled WGS sequence"/>
</dbReference>
<dbReference type="GO" id="GO:0016020">
    <property type="term" value="C:membrane"/>
    <property type="evidence" value="ECO:0007669"/>
    <property type="project" value="UniProtKB-SubCell"/>
</dbReference>
<name>A0AAV1I5D2_9CHLO</name>
<dbReference type="InterPro" id="IPR036259">
    <property type="entry name" value="MFS_trans_sf"/>
</dbReference>
<feature type="region of interest" description="Disordered" evidence="5">
    <location>
        <begin position="19"/>
        <end position="58"/>
    </location>
</feature>
<comment type="subcellular location">
    <subcellularLocation>
        <location evidence="1">Membrane</location>
        <topology evidence="1">Multi-pass membrane protein</topology>
    </subcellularLocation>
</comment>
<protein>
    <recommendedName>
        <fullName evidence="7">Major facilitator superfamily (MFS) profile domain-containing protein</fullName>
    </recommendedName>
</protein>
<evidence type="ECO:0000256" key="6">
    <source>
        <dbReference type="SAM" id="Phobius"/>
    </source>
</evidence>
<evidence type="ECO:0000313" key="9">
    <source>
        <dbReference type="Proteomes" id="UP001314263"/>
    </source>
</evidence>
<evidence type="ECO:0000256" key="4">
    <source>
        <dbReference type="ARBA" id="ARBA00023136"/>
    </source>
</evidence>
<dbReference type="InterPro" id="IPR020846">
    <property type="entry name" value="MFS_dom"/>
</dbReference>
<keyword evidence="3 6" id="KW-1133">Transmembrane helix</keyword>
<keyword evidence="9" id="KW-1185">Reference proteome</keyword>
<evidence type="ECO:0000256" key="2">
    <source>
        <dbReference type="ARBA" id="ARBA00022692"/>
    </source>
</evidence>
<dbReference type="PROSITE" id="PS50850">
    <property type="entry name" value="MFS"/>
    <property type="match status" value="1"/>
</dbReference>
<dbReference type="Pfam" id="PF00083">
    <property type="entry name" value="Sugar_tr"/>
    <property type="match status" value="1"/>
</dbReference>
<keyword evidence="2 6" id="KW-0812">Transmembrane</keyword>
<feature type="transmembrane region" description="Helical" evidence="6">
    <location>
        <begin position="149"/>
        <end position="166"/>
    </location>
</feature>
<feature type="domain" description="Major facilitator superfamily (MFS) profile" evidence="7">
    <location>
        <begin position="100"/>
        <end position="288"/>
    </location>
</feature>
<evidence type="ECO:0000256" key="3">
    <source>
        <dbReference type="ARBA" id="ARBA00022989"/>
    </source>
</evidence>